<dbReference type="Pfam" id="PF00383">
    <property type="entry name" value="dCMP_cyt_deam_1"/>
    <property type="match status" value="1"/>
</dbReference>
<dbReference type="GO" id="GO:0008270">
    <property type="term" value="F:zinc ion binding"/>
    <property type="evidence" value="ECO:0007669"/>
    <property type="project" value="UniProtKB-UniRule"/>
</dbReference>
<evidence type="ECO:0000256" key="6">
    <source>
        <dbReference type="ARBA" id="ARBA00022723"/>
    </source>
</evidence>
<evidence type="ECO:0000256" key="1">
    <source>
        <dbReference type="ARBA" id="ARBA00001947"/>
    </source>
</evidence>
<dbReference type="InterPro" id="IPR016192">
    <property type="entry name" value="APOBEC/CMP_deaminase_Zn-bd"/>
</dbReference>
<dbReference type="InterPro" id="IPR006262">
    <property type="entry name" value="Cyt_deam_tetra"/>
</dbReference>
<evidence type="ECO:0000256" key="15">
    <source>
        <dbReference type="RuleBase" id="RU364006"/>
    </source>
</evidence>
<dbReference type="PATRIC" id="fig|857265.3.peg.2913"/>
<evidence type="ECO:0000256" key="4">
    <source>
        <dbReference type="ARBA" id="ARBA00012783"/>
    </source>
</evidence>
<comment type="function">
    <text evidence="2 15">This enzyme scavenges exogenous and endogenous cytidine and 2'-deoxycytidine for UMP synthesis.</text>
</comment>
<dbReference type="PANTHER" id="PTHR11644">
    <property type="entry name" value="CYTIDINE DEAMINASE"/>
    <property type="match status" value="1"/>
</dbReference>
<evidence type="ECO:0000256" key="11">
    <source>
        <dbReference type="ARBA" id="ARBA00049558"/>
    </source>
</evidence>
<feature type="binding site" evidence="14">
    <location>
        <position position="53"/>
    </location>
    <ligand>
        <name>Zn(2+)</name>
        <dbReference type="ChEBI" id="CHEBI:29105"/>
        <note>catalytic</note>
    </ligand>
</feature>
<dbReference type="Gene3D" id="3.40.140.10">
    <property type="entry name" value="Cytidine Deaminase, domain 2"/>
    <property type="match status" value="1"/>
</dbReference>
<dbReference type="InterPro" id="IPR002125">
    <property type="entry name" value="CMP_dCMP_dom"/>
</dbReference>
<dbReference type="GO" id="GO:0042802">
    <property type="term" value="F:identical protein binding"/>
    <property type="evidence" value="ECO:0007669"/>
    <property type="project" value="UniProtKB-ARBA"/>
</dbReference>
<accession>A0A0N0GN02</accession>
<comment type="cofactor">
    <cofactor evidence="1 14 15">
        <name>Zn(2+)</name>
        <dbReference type="ChEBI" id="CHEBI:29105"/>
    </cofactor>
</comment>
<evidence type="ECO:0000256" key="5">
    <source>
        <dbReference type="ARBA" id="ARBA00018266"/>
    </source>
</evidence>
<evidence type="ECO:0000313" key="17">
    <source>
        <dbReference type="EMBL" id="KPC52209.1"/>
    </source>
</evidence>
<evidence type="ECO:0000256" key="7">
    <source>
        <dbReference type="ARBA" id="ARBA00022801"/>
    </source>
</evidence>
<comment type="similarity">
    <text evidence="3 15">Belongs to the cytidine and deoxycytidylate deaminase family.</text>
</comment>
<comment type="caution">
    <text evidence="17">The sequence shown here is derived from an EMBL/GenBank/DDBJ whole genome shotgun (WGS) entry which is preliminary data.</text>
</comment>
<sequence length="135" mass="14110">MDHQTLKQEAAKAREKAYAPYSKFKVGAALLTRDGKLFHGCNVENASYGLCNCAERTALFAAVAAGYRPGDFATLAVIGDTDGPIAPCGACRQVMIEIGSPTLEVVLTNLQGDTEVTSAGALLPGAFYLDPNANA</sequence>
<evidence type="ECO:0000313" key="18">
    <source>
        <dbReference type="Proteomes" id="UP000037939"/>
    </source>
</evidence>
<comment type="catalytic activity">
    <reaction evidence="11 15">
        <text>cytidine + H2O + H(+) = uridine + NH4(+)</text>
        <dbReference type="Rhea" id="RHEA:16069"/>
        <dbReference type="ChEBI" id="CHEBI:15377"/>
        <dbReference type="ChEBI" id="CHEBI:15378"/>
        <dbReference type="ChEBI" id="CHEBI:16704"/>
        <dbReference type="ChEBI" id="CHEBI:17562"/>
        <dbReference type="ChEBI" id="CHEBI:28938"/>
        <dbReference type="EC" id="3.5.4.5"/>
    </reaction>
</comment>
<proteinExistence type="inferred from homology"/>
<protein>
    <recommendedName>
        <fullName evidence="5 15">Cytidine deaminase</fullName>
        <ecNumber evidence="4 15">3.5.4.5</ecNumber>
    </recommendedName>
    <alternativeName>
        <fullName evidence="9 15">Cytidine aminohydrolase</fullName>
    </alternativeName>
</protein>
<dbReference type="CDD" id="cd01283">
    <property type="entry name" value="cytidine_deaminase"/>
    <property type="match status" value="1"/>
</dbReference>
<keyword evidence="7 15" id="KW-0378">Hydrolase</keyword>
<keyword evidence="18" id="KW-1185">Reference proteome</keyword>
<dbReference type="InterPro" id="IPR050202">
    <property type="entry name" value="Cyt/Deoxycyt_deaminase"/>
</dbReference>
<feature type="domain" description="CMP/dCMP-type deaminase" evidence="16">
    <location>
        <begin position="1"/>
        <end position="130"/>
    </location>
</feature>
<dbReference type="InterPro" id="IPR016193">
    <property type="entry name" value="Cytidine_deaminase-like"/>
</dbReference>
<feature type="binding site" evidence="14">
    <location>
        <position position="91"/>
    </location>
    <ligand>
        <name>Zn(2+)</name>
        <dbReference type="ChEBI" id="CHEBI:29105"/>
        <note>catalytic</note>
    </ligand>
</feature>
<name>A0A0N0GN02_9NEIS</name>
<evidence type="ECO:0000256" key="14">
    <source>
        <dbReference type="PIRSR" id="PIRSR606262-3"/>
    </source>
</evidence>
<dbReference type="RefSeq" id="WP_053938458.1">
    <property type="nucleotide sequence ID" value="NZ_LAQT01000010.1"/>
</dbReference>
<dbReference type="GO" id="GO:0005829">
    <property type="term" value="C:cytosol"/>
    <property type="evidence" value="ECO:0007669"/>
    <property type="project" value="TreeGrafter"/>
</dbReference>
<evidence type="ECO:0000256" key="13">
    <source>
        <dbReference type="PIRSR" id="PIRSR606262-2"/>
    </source>
</evidence>
<dbReference type="AlphaFoldDB" id="A0A0N0GN02"/>
<evidence type="ECO:0000256" key="10">
    <source>
        <dbReference type="ARBA" id="ARBA00049252"/>
    </source>
</evidence>
<dbReference type="PROSITE" id="PS00903">
    <property type="entry name" value="CYT_DCMP_DEAMINASES_1"/>
    <property type="match status" value="1"/>
</dbReference>
<dbReference type="EMBL" id="LAQT01000010">
    <property type="protein sequence ID" value="KPC52209.1"/>
    <property type="molecule type" value="Genomic_DNA"/>
</dbReference>
<evidence type="ECO:0000259" key="16">
    <source>
        <dbReference type="PROSITE" id="PS51747"/>
    </source>
</evidence>
<dbReference type="STRING" id="857265.WG78_14155"/>
<keyword evidence="6 14" id="KW-0479">Metal-binding</keyword>
<feature type="binding site" evidence="14">
    <location>
        <position position="88"/>
    </location>
    <ligand>
        <name>Zn(2+)</name>
        <dbReference type="ChEBI" id="CHEBI:29105"/>
        <note>catalytic</note>
    </ligand>
</feature>
<keyword evidence="8 14" id="KW-0862">Zinc</keyword>
<dbReference type="NCBIfam" id="TIGR01354">
    <property type="entry name" value="cyt_deam_tetra"/>
    <property type="match status" value="1"/>
</dbReference>
<evidence type="ECO:0000256" key="8">
    <source>
        <dbReference type="ARBA" id="ARBA00022833"/>
    </source>
</evidence>
<gene>
    <name evidence="17" type="primary">cdd</name>
    <name evidence="17" type="ORF">WG78_14155</name>
</gene>
<dbReference type="PROSITE" id="PS51747">
    <property type="entry name" value="CYT_DCMP_DEAMINASES_2"/>
    <property type="match status" value="1"/>
</dbReference>
<dbReference type="Proteomes" id="UP000037939">
    <property type="component" value="Unassembled WGS sequence"/>
</dbReference>
<feature type="active site" description="Proton donor" evidence="12">
    <location>
        <position position="55"/>
    </location>
</feature>
<dbReference type="GO" id="GO:0004126">
    <property type="term" value="F:cytidine deaminase activity"/>
    <property type="evidence" value="ECO:0007669"/>
    <property type="project" value="UniProtKB-UniRule"/>
</dbReference>
<dbReference type="EC" id="3.5.4.5" evidence="4 15"/>
<dbReference type="NCBIfam" id="NF004064">
    <property type="entry name" value="PRK05578.1"/>
    <property type="match status" value="1"/>
</dbReference>
<dbReference type="GO" id="GO:0055086">
    <property type="term" value="P:nucleobase-containing small molecule metabolic process"/>
    <property type="evidence" value="ECO:0007669"/>
    <property type="project" value="UniProtKB-ARBA"/>
</dbReference>
<evidence type="ECO:0000256" key="9">
    <source>
        <dbReference type="ARBA" id="ARBA00032005"/>
    </source>
</evidence>
<evidence type="ECO:0000256" key="2">
    <source>
        <dbReference type="ARBA" id="ARBA00003949"/>
    </source>
</evidence>
<dbReference type="FunFam" id="3.40.140.10:FF:000008">
    <property type="entry name" value="Cytidine deaminase"/>
    <property type="match status" value="1"/>
</dbReference>
<evidence type="ECO:0000256" key="3">
    <source>
        <dbReference type="ARBA" id="ARBA00006576"/>
    </source>
</evidence>
<evidence type="ECO:0000256" key="12">
    <source>
        <dbReference type="PIRSR" id="PIRSR606262-1"/>
    </source>
</evidence>
<dbReference type="OrthoDB" id="9795347at2"/>
<feature type="binding site" evidence="13">
    <location>
        <begin position="42"/>
        <end position="48"/>
    </location>
    <ligand>
        <name>substrate</name>
    </ligand>
</feature>
<comment type="catalytic activity">
    <reaction evidence="10 15">
        <text>2'-deoxycytidine + H2O + H(+) = 2'-deoxyuridine + NH4(+)</text>
        <dbReference type="Rhea" id="RHEA:13433"/>
        <dbReference type="ChEBI" id="CHEBI:15377"/>
        <dbReference type="ChEBI" id="CHEBI:15378"/>
        <dbReference type="ChEBI" id="CHEBI:15698"/>
        <dbReference type="ChEBI" id="CHEBI:16450"/>
        <dbReference type="ChEBI" id="CHEBI:28938"/>
        <dbReference type="EC" id="3.5.4.5"/>
    </reaction>
</comment>
<dbReference type="GO" id="GO:0072527">
    <property type="term" value="P:pyrimidine-containing compound metabolic process"/>
    <property type="evidence" value="ECO:0007669"/>
    <property type="project" value="UniProtKB-ARBA"/>
</dbReference>
<reference evidence="17 18" key="1">
    <citation type="submission" date="2015-07" db="EMBL/GenBank/DDBJ databases">
        <title>Draft genome sequence of the Amantichitinum ursilacus IGB-41, a new chitin-degrading bacterium.</title>
        <authorList>
            <person name="Kirstahler P."/>
            <person name="Guenther M."/>
            <person name="Grumaz C."/>
            <person name="Rupp S."/>
            <person name="Zibek S."/>
            <person name="Sohn K."/>
        </authorList>
    </citation>
    <scope>NUCLEOTIDE SEQUENCE [LARGE SCALE GENOMIC DNA]</scope>
    <source>
        <strain evidence="17 18">IGB-41</strain>
    </source>
</reference>
<organism evidence="17 18">
    <name type="scientific">Amantichitinum ursilacus</name>
    <dbReference type="NCBI Taxonomy" id="857265"/>
    <lineage>
        <taxon>Bacteria</taxon>
        <taxon>Pseudomonadati</taxon>
        <taxon>Pseudomonadota</taxon>
        <taxon>Betaproteobacteria</taxon>
        <taxon>Neisseriales</taxon>
        <taxon>Chitinibacteraceae</taxon>
        <taxon>Amantichitinum</taxon>
    </lineage>
</organism>
<dbReference type="PANTHER" id="PTHR11644:SF2">
    <property type="entry name" value="CYTIDINE DEAMINASE"/>
    <property type="match status" value="1"/>
</dbReference>
<dbReference type="SUPFAM" id="SSF53927">
    <property type="entry name" value="Cytidine deaminase-like"/>
    <property type="match status" value="1"/>
</dbReference>